<accession>A0A165ITT8</accession>
<evidence type="ECO:0000313" key="3">
    <source>
        <dbReference type="Proteomes" id="UP000077266"/>
    </source>
</evidence>
<dbReference type="PROSITE" id="PS50097">
    <property type="entry name" value="BTB"/>
    <property type="match status" value="1"/>
</dbReference>
<protein>
    <recommendedName>
        <fullName evidence="1">BTB domain-containing protein</fullName>
    </recommendedName>
</protein>
<dbReference type="InParanoid" id="A0A165ITT8"/>
<name>A0A165ITT8_EXIGL</name>
<reference evidence="2 3" key="1">
    <citation type="journal article" date="2016" name="Mol. Biol. Evol.">
        <title>Comparative Genomics of Early-Diverging Mushroom-Forming Fungi Provides Insights into the Origins of Lignocellulose Decay Capabilities.</title>
        <authorList>
            <person name="Nagy L.G."/>
            <person name="Riley R."/>
            <person name="Tritt A."/>
            <person name="Adam C."/>
            <person name="Daum C."/>
            <person name="Floudas D."/>
            <person name="Sun H."/>
            <person name="Yadav J.S."/>
            <person name="Pangilinan J."/>
            <person name="Larsson K.H."/>
            <person name="Matsuura K."/>
            <person name="Barry K."/>
            <person name="Labutti K."/>
            <person name="Kuo R."/>
            <person name="Ohm R.A."/>
            <person name="Bhattacharya S.S."/>
            <person name="Shirouzu T."/>
            <person name="Yoshinaga Y."/>
            <person name="Martin F.M."/>
            <person name="Grigoriev I.V."/>
            <person name="Hibbett D.S."/>
        </authorList>
    </citation>
    <scope>NUCLEOTIDE SEQUENCE [LARGE SCALE GENOMIC DNA]</scope>
    <source>
        <strain evidence="2 3">HHB12029</strain>
    </source>
</reference>
<dbReference type="Pfam" id="PF00651">
    <property type="entry name" value="BTB"/>
    <property type="match status" value="1"/>
</dbReference>
<dbReference type="PANTHER" id="PTHR22744">
    <property type="entry name" value="HELIX LOOP HELIX PROTEIN 21-RELATED"/>
    <property type="match status" value="1"/>
</dbReference>
<keyword evidence="3" id="KW-1185">Reference proteome</keyword>
<dbReference type="InterPro" id="IPR011333">
    <property type="entry name" value="SKP1/BTB/POZ_sf"/>
</dbReference>
<dbReference type="InterPro" id="IPR000210">
    <property type="entry name" value="BTB/POZ_dom"/>
</dbReference>
<gene>
    <name evidence="2" type="ORF">EXIGLDRAFT_835377</name>
</gene>
<dbReference type="CDD" id="cd18186">
    <property type="entry name" value="BTB_POZ_ZBTB_KLHL-like"/>
    <property type="match status" value="1"/>
</dbReference>
<dbReference type="EMBL" id="KV425982">
    <property type="protein sequence ID" value="KZV93867.1"/>
    <property type="molecule type" value="Genomic_DNA"/>
</dbReference>
<dbReference type="Gene3D" id="3.30.710.10">
    <property type="entry name" value="Potassium Channel Kv1.1, Chain A"/>
    <property type="match status" value="1"/>
</dbReference>
<dbReference type="OrthoDB" id="3027208at2759"/>
<evidence type="ECO:0000313" key="2">
    <source>
        <dbReference type="EMBL" id="KZV93867.1"/>
    </source>
</evidence>
<feature type="domain" description="BTB" evidence="1">
    <location>
        <begin position="23"/>
        <end position="87"/>
    </location>
</feature>
<dbReference type="PANTHER" id="PTHR22744:SF17">
    <property type="entry name" value="BTB DOMAIN-CONTAINING PROTEIN"/>
    <property type="match status" value="1"/>
</dbReference>
<sequence length="286" mass="32504">MTDATRLESTTPARHETLWYDDGNVVLQAESTLFNVHRSILARASKLFEDMFTLGQPHDGKEGTSASPVPIHDVRAEAFGNLLLQLYLPWGSKLVTALSDEQFVDVLRLAHRLQFEEICTIVSDHLVSRLSAERRLQLGPTCGLDAWSFPAFEELVLQMTTHSQCGDTSIPPAPWHLVYRARLAISQYRSSTIRQRVIDLEHGRMHWHAAGPMLELIPHLSRAEFTEKLLGNTAPRQFLQGSGYLCCYGPLVTIEMLQDCYPEQCEEEEKRVIRTIWEECYVTPVV</sequence>
<dbReference type="SUPFAM" id="SSF54695">
    <property type="entry name" value="POZ domain"/>
    <property type="match status" value="1"/>
</dbReference>
<dbReference type="SMART" id="SM00225">
    <property type="entry name" value="BTB"/>
    <property type="match status" value="1"/>
</dbReference>
<evidence type="ECO:0000259" key="1">
    <source>
        <dbReference type="PROSITE" id="PS50097"/>
    </source>
</evidence>
<proteinExistence type="predicted"/>
<dbReference type="AlphaFoldDB" id="A0A165ITT8"/>
<dbReference type="Proteomes" id="UP000077266">
    <property type="component" value="Unassembled WGS sequence"/>
</dbReference>
<organism evidence="2 3">
    <name type="scientific">Exidia glandulosa HHB12029</name>
    <dbReference type="NCBI Taxonomy" id="1314781"/>
    <lineage>
        <taxon>Eukaryota</taxon>
        <taxon>Fungi</taxon>
        <taxon>Dikarya</taxon>
        <taxon>Basidiomycota</taxon>
        <taxon>Agaricomycotina</taxon>
        <taxon>Agaricomycetes</taxon>
        <taxon>Auriculariales</taxon>
        <taxon>Exidiaceae</taxon>
        <taxon>Exidia</taxon>
    </lineage>
</organism>